<dbReference type="Gene3D" id="3.30.1360.40">
    <property type="match status" value="1"/>
</dbReference>
<dbReference type="PANTHER" id="PTHR43493">
    <property type="entry name" value="DNA GYRASE/TOPOISOMERASE SUBUNIT A"/>
    <property type="match status" value="1"/>
</dbReference>
<dbReference type="InterPro" id="IPR013757">
    <property type="entry name" value="Topo_IIA_A_a_sf"/>
</dbReference>
<dbReference type="GO" id="GO:0005737">
    <property type="term" value="C:cytoplasm"/>
    <property type="evidence" value="ECO:0007669"/>
    <property type="project" value="TreeGrafter"/>
</dbReference>
<dbReference type="InterPro" id="IPR050220">
    <property type="entry name" value="Type_II_DNA_Topoisomerases"/>
</dbReference>
<evidence type="ECO:0000256" key="4">
    <source>
        <dbReference type="ARBA" id="ARBA00023125"/>
    </source>
</evidence>
<evidence type="ECO:0000259" key="9">
    <source>
        <dbReference type="PROSITE" id="PS52040"/>
    </source>
</evidence>
<dbReference type="Pfam" id="PF03989">
    <property type="entry name" value="DNA_gyraseA_C"/>
    <property type="match status" value="2"/>
</dbReference>
<dbReference type="SUPFAM" id="SSF56719">
    <property type="entry name" value="Type II DNA topoisomerase"/>
    <property type="match status" value="1"/>
</dbReference>
<dbReference type="GO" id="GO:0005694">
    <property type="term" value="C:chromosome"/>
    <property type="evidence" value="ECO:0007669"/>
    <property type="project" value="InterPro"/>
</dbReference>
<evidence type="ECO:0000313" key="11">
    <source>
        <dbReference type="Proteomes" id="UP000585665"/>
    </source>
</evidence>
<comment type="subunit">
    <text evidence="7">Heterotetramer composed of ParC and ParE.</text>
</comment>
<dbReference type="EMBL" id="JABXXR010000010">
    <property type="protein sequence ID" value="NVN39522.1"/>
    <property type="molecule type" value="Genomic_DNA"/>
</dbReference>
<proteinExistence type="inferred from homology"/>
<dbReference type="GO" id="GO:0003677">
    <property type="term" value="F:DNA binding"/>
    <property type="evidence" value="ECO:0007669"/>
    <property type="project" value="UniProtKB-UniRule"/>
</dbReference>
<evidence type="ECO:0000256" key="5">
    <source>
        <dbReference type="ARBA" id="ARBA00023136"/>
    </source>
</evidence>
<feature type="domain" description="Topo IIA-type catalytic" evidence="9">
    <location>
        <begin position="33"/>
        <end position="497"/>
    </location>
</feature>
<dbReference type="GO" id="GO:0006265">
    <property type="term" value="P:DNA topological change"/>
    <property type="evidence" value="ECO:0007669"/>
    <property type="project" value="UniProtKB-UniRule"/>
</dbReference>
<dbReference type="CDD" id="cd00187">
    <property type="entry name" value="TOP4c"/>
    <property type="match status" value="1"/>
</dbReference>
<keyword evidence="4 7" id="KW-0238">DNA-binding</keyword>
<keyword evidence="5 7" id="KW-0472">Membrane</keyword>
<gene>
    <name evidence="7 10" type="primary">parC</name>
    <name evidence="10" type="ORF">HUK82_02925</name>
</gene>
<feature type="active site" description="O-(5'-phospho-DNA)-tyrosine intermediate" evidence="7 8">
    <location>
        <position position="121"/>
    </location>
</feature>
<evidence type="ECO:0000313" key="10">
    <source>
        <dbReference type="EMBL" id="NVN39522.1"/>
    </source>
</evidence>
<dbReference type="InterPro" id="IPR002205">
    <property type="entry name" value="Topo_IIA_dom_A"/>
</dbReference>
<feature type="site" description="Transition state stabilizer" evidence="7">
    <location>
        <position position="120"/>
    </location>
</feature>
<dbReference type="NCBIfam" id="TIGR01062">
    <property type="entry name" value="parC_Gneg"/>
    <property type="match status" value="1"/>
</dbReference>
<dbReference type="GO" id="GO:0019897">
    <property type="term" value="C:extrinsic component of plasma membrane"/>
    <property type="evidence" value="ECO:0007669"/>
    <property type="project" value="UniProtKB-UniRule"/>
</dbReference>
<dbReference type="NCBIfam" id="NF004044">
    <property type="entry name" value="PRK05561.1"/>
    <property type="match status" value="1"/>
</dbReference>
<dbReference type="EC" id="5.6.2.2" evidence="7"/>
<dbReference type="InterPro" id="IPR013760">
    <property type="entry name" value="Topo_IIA-like_dom_sf"/>
</dbReference>
<dbReference type="Proteomes" id="UP000585665">
    <property type="component" value="Unassembled WGS sequence"/>
</dbReference>
<keyword evidence="3 7" id="KW-0799">Topoisomerase</keyword>
<dbReference type="PANTHER" id="PTHR43493:SF1">
    <property type="entry name" value="DNA TOPOISOMERASE 4 SUBUNIT A"/>
    <property type="match status" value="1"/>
</dbReference>
<dbReference type="AlphaFoldDB" id="A0A850PC53"/>
<dbReference type="SUPFAM" id="SSF101904">
    <property type="entry name" value="GyrA/ParC C-terminal domain-like"/>
    <property type="match status" value="1"/>
</dbReference>
<dbReference type="InterPro" id="IPR035516">
    <property type="entry name" value="Gyrase/topoIV_suA_C"/>
</dbReference>
<dbReference type="Pfam" id="PF00521">
    <property type="entry name" value="DNA_topoisoIV"/>
    <property type="match status" value="1"/>
</dbReference>
<dbReference type="Gene3D" id="1.10.268.10">
    <property type="entry name" value="Topoisomerase, domain 3"/>
    <property type="match status" value="1"/>
</dbReference>
<feature type="site" description="Interaction with DNA" evidence="7">
    <location>
        <position position="79"/>
    </location>
</feature>
<accession>A0A850PC53</accession>
<dbReference type="GO" id="GO:0005524">
    <property type="term" value="F:ATP binding"/>
    <property type="evidence" value="ECO:0007669"/>
    <property type="project" value="InterPro"/>
</dbReference>
<keyword evidence="11" id="KW-1185">Reference proteome</keyword>
<name>A0A850PC53_9PROT</name>
<dbReference type="GO" id="GO:0007059">
    <property type="term" value="P:chromosome segregation"/>
    <property type="evidence" value="ECO:0007669"/>
    <property type="project" value="UniProtKB-UniRule"/>
</dbReference>
<feature type="site" description="Interaction with DNA" evidence="7">
    <location>
        <position position="77"/>
    </location>
</feature>
<organism evidence="10 11">
    <name type="scientific">Ameyamaea chiangmaiensis</name>
    <dbReference type="NCBI Taxonomy" id="442969"/>
    <lineage>
        <taxon>Bacteria</taxon>
        <taxon>Pseudomonadati</taxon>
        <taxon>Pseudomonadota</taxon>
        <taxon>Alphaproteobacteria</taxon>
        <taxon>Acetobacterales</taxon>
        <taxon>Acetobacteraceae</taxon>
        <taxon>Ameyamaea</taxon>
    </lineage>
</organism>
<evidence type="ECO:0000256" key="7">
    <source>
        <dbReference type="HAMAP-Rule" id="MF_00936"/>
    </source>
</evidence>
<sequence length="729" mass="79819">MDPAGKIEETRLSEALSERYLAYAMSTIMSRSLPDVRDGLKPVHRRLIYAMQQLRLDPTAGFKKCARVVGDVIGKYHPHGDASVYEALVRLAQDFAVRYPLVEGQGNFGSIDGDNAAAMRYTEARLTAVAKALLDGIDDDAVDFRATYDGEDEEPIVLPGAFPNLLANGAAGIAVGMATSIPPHNVGEVCAAALLLVRKPEATTADLLALMPGPDFPTGGLLVEDADAIARAYETGRGSFRMRAKWSVEQGRFGTWCIVVTEIPYQVQKSRLIEQIAELMEQKKLPLLGDIRDESTTDIRLVLEPRTRGVEPEVLMETLFRATPLESRFSLNMNVLGADRVPGVLGLRAVLRAWLDHRHEVLVRRSQHRLRAVERRLEILNGFLAVYLNLDDVIRIIREEDDAKASLMATFSLTDLQAESVLNMRLRSLRRLEEIEIRKEHGALSEERAGLEALLADEGLRWKRIGKEIEATRRQFGDGALGARRTELAAPPAPVDLTAAVAVERESLTVLLSEKGWIRAVKGHGIDAASQKFKEGDKLARAVECQSTDRLCAFATDGRAFTLKAADLPRGRGDGQPIRLLIELSNDEELIALFVVGDGRRLVASSAGRGMVVRDDDLVAEKRTGKQVLNTKDGESALACIAAEGDHVAVLGRNGRFLVFPLEQLPEMTRGLGVALQKYKDGGLRVARVFTASAGLVWKEGGRARAMTDLAPWLGKRADGGKPAPSWAK</sequence>
<dbReference type="InterPro" id="IPR005742">
    <property type="entry name" value="TopoIV_A_Gneg"/>
</dbReference>
<evidence type="ECO:0000256" key="8">
    <source>
        <dbReference type="PROSITE-ProRule" id="PRU01384"/>
    </source>
</evidence>
<evidence type="ECO:0000256" key="2">
    <source>
        <dbReference type="ARBA" id="ARBA00022475"/>
    </source>
</evidence>
<comment type="similarity">
    <text evidence="7">Belongs to the type II topoisomerase GyrA/ParC subunit family. ParC type 1 subfamily.</text>
</comment>
<dbReference type="GO" id="GO:0009330">
    <property type="term" value="C:DNA topoisomerase type II (double strand cut, ATP-hydrolyzing) complex"/>
    <property type="evidence" value="ECO:0007669"/>
    <property type="project" value="TreeGrafter"/>
</dbReference>
<dbReference type="GO" id="GO:0003918">
    <property type="term" value="F:DNA topoisomerase type II (double strand cut, ATP-hydrolyzing) activity"/>
    <property type="evidence" value="ECO:0007669"/>
    <property type="project" value="UniProtKB-UniRule"/>
</dbReference>
<reference evidence="10 11" key="1">
    <citation type="submission" date="2020-06" db="EMBL/GenBank/DDBJ databases">
        <title>Description of novel acetic acid bacteria.</title>
        <authorList>
            <person name="Sombolestani A."/>
        </authorList>
    </citation>
    <scope>NUCLEOTIDE SEQUENCE [LARGE SCALE GENOMIC DNA]</scope>
    <source>
        <strain evidence="10 11">LMG 27010</strain>
    </source>
</reference>
<comment type="catalytic activity">
    <reaction evidence="1 7 8">
        <text>ATP-dependent breakage, passage and rejoining of double-stranded DNA.</text>
        <dbReference type="EC" id="5.6.2.2"/>
    </reaction>
</comment>
<dbReference type="Gene3D" id="2.120.10.90">
    <property type="entry name" value="DNA gyrase/topoisomerase IV, subunit A, C-terminal"/>
    <property type="match status" value="1"/>
</dbReference>
<feature type="site" description="Interaction with DNA" evidence="7">
    <location>
        <position position="41"/>
    </location>
</feature>
<keyword evidence="6 7" id="KW-0413">Isomerase</keyword>
<dbReference type="PROSITE" id="PS52040">
    <property type="entry name" value="TOPO_IIA"/>
    <property type="match status" value="1"/>
</dbReference>
<keyword evidence="2 7" id="KW-1003">Cell membrane</keyword>
<dbReference type="InterPro" id="IPR006691">
    <property type="entry name" value="GyrA/parC_rep"/>
</dbReference>
<dbReference type="HAMAP" id="MF_00936">
    <property type="entry name" value="ParC_type1"/>
    <property type="match status" value="1"/>
</dbReference>
<dbReference type="SMART" id="SM00434">
    <property type="entry name" value="TOP4c"/>
    <property type="match status" value="1"/>
</dbReference>
<comment type="caution">
    <text evidence="10">The sequence shown here is derived from an EMBL/GenBank/DDBJ whole genome shotgun (WGS) entry which is preliminary data.</text>
</comment>
<comment type="function">
    <text evidence="7">Topoisomerase IV is essential for chromosome segregation. It relaxes supercoiled DNA. Performs the decatenation events required during the replication of a circular DNA molecule.</text>
</comment>
<dbReference type="RefSeq" id="WP_176612524.1">
    <property type="nucleotide sequence ID" value="NZ_JABXXR010000010.1"/>
</dbReference>
<evidence type="ECO:0000256" key="3">
    <source>
        <dbReference type="ARBA" id="ARBA00023029"/>
    </source>
</evidence>
<dbReference type="InterPro" id="IPR013758">
    <property type="entry name" value="Topo_IIA_A/C_ab"/>
</dbReference>
<dbReference type="Gene3D" id="3.90.199.10">
    <property type="entry name" value="Topoisomerase II, domain 5"/>
    <property type="match status" value="1"/>
</dbReference>
<protein>
    <recommendedName>
        <fullName evidence="7">DNA topoisomerase 4 subunit A</fullName>
        <ecNumber evidence="7">5.6.2.2</ecNumber>
    </recommendedName>
    <alternativeName>
        <fullName evidence="7">Topoisomerase IV subunit A</fullName>
    </alternativeName>
</protein>
<comment type="subcellular location">
    <subcellularLocation>
        <location evidence="7">Cell membrane</location>
        <topology evidence="7">Peripheral membrane protein</topology>
    </subcellularLocation>
</comment>
<evidence type="ECO:0000256" key="1">
    <source>
        <dbReference type="ARBA" id="ARBA00000185"/>
    </source>
</evidence>
<evidence type="ECO:0000256" key="6">
    <source>
        <dbReference type="ARBA" id="ARBA00023235"/>
    </source>
</evidence>